<evidence type="ECO:0000256" key="2">
    <source>
        <dbReference type="ARBA" id="ARBA00022692"/>
    </source>
</evidence>
<keyword evidence="6" id="KW-1185">Reference proteome</keyword>
<keyword evidence="4" id="KW-0472">Membrane</keyword>
<keyword evidence="2" id="KW-0812">Transmembrane</keyword>
<name>A0A915J7G8_ROMCU</name>
<protein>
    <submittedName>
        <fullName evidence="7">Receptor ligand binding region domain-containing protein</fullName>
    </submittedName>
</protein>
<feature type="domain" description="Receptor ligand binding region" evidence="5">
    <location>
        <begin position="6"/>
        <end position="136"/>
    </location>
</feature>
<evidence type="ECO:0000313" key="7">
    <source>
        <dbReference type="WBParaSite" id="nRc.2.0.1.t21694-RA"/>
    </source>
</evidence>
<dbReference type="WBParaSite" id="nRc.2.0.1.t21694-RA">
    <property type="protein sequence ID" value="nRc.2.0.1.t21694-RA"/>
    <property type="gene ID" value="nRc.2.0.1.g21694"/>
</dbReference>
<dbReference type="GO" id="GO:0016020">
    <property type="term" value="C:membrane"/>
    <property type="evidence" value="ECO:0007669"/>
    <property type="project" value="UniProtKB-SubCell"/>
</dbReference>
<evidence type="ECO:0000259" key="5">
    <source>
        <dbReference type="Pfam" id="PF01094"/>
    </source>
</evidence>
<evidence type="ECO:0000256" key="4">
    <source>
        <dbReference type="ARBA" id="ARBA00023136"/>
    </source>
</evidence>
<evidence type="ECO:0000313" key="6">
    <source>
        <dbReference type="Proteomes" id="UP000887565"/>
    </source>
</evidence>
<sequence length="138" mass="15747">MNGSLVVIIYHPSQEKSLVAATSYALGFYNIPVISVSARDVEFSDKNVHSTFLRSIPPYRQQAEVWFALLRKLKYRKVILIYPLEPNAISTVIYFTRLSLHKIKTTVITYPMDIKSANEYILQVNASNVNIVIFYAST</sequence>
<comment type="subcellular location">
    <subcellularLocation>
        <location evidence="1">Membrane</location>
    </subcellularLocation>
</comment>
<accession>A0A915J7G8</accession>
<dbReference type="Gene3D" id="3.40.50.2300">
    <property type="match status" value="1"/>
</dbReference>
<proteinExistence type="predicted"/>
<dbReference type="InterPro" id="IPR028082">
    <property type="entry name" value="Peripla_BP_I"/>
</dbReference>
<dbReference type="Pfam" id="PF01094">
    <property type="entry name" value="ANF_receptor"/>
    <property type="match status" value="1"/>
</dbReference>
<organism evidence="6 7">
    <name type="scientific">Romanomermis culicivorax</name>
    <name type="common">Nematode worm</name>
    <dbReference type="NCBI Taxonomy" id="13658"/>
    <lineage>
        <taxon>Eukaryota</taxon>
        <taxon>Metazoa</taxon>
        <taxon>Ecdysozoa</taxon>
        <taxon>Nematoda</taxon>
        <taxon>Enoplea</taxon>
        <taxon>Dorylaimia</taxon>
        <taxon>Mermithida</taxon>
        <taxon>Mermithoidea</taxon>
        <taxon>Mermithidae</taxon>
        <taxon>Romanomermis</taxon>
    </lineage>
</organism>
<evidence type="ECO:0000256" key="3">
    <source>
        <dbReference type="ARBA" id="ARBA00022989"/>
    </source>
</evidence>
<dbReference type="InterPro" id="IPR001828">
    <property type="entry name" value="ANF_lig-bd_rcpt"/>
</dbReference>
<evidence type="ECO:0000256" key="1">
    <source>
        <dbReference type="ARBA" id="ARBA00004370"/>
    </source>
</evidence>
<dbReference type="Proteomes" id="UP000887565">
    <property type="component" value="Unplaced"/>
</dbReference>
<dbReference type="SUPFAM" id="SSF53822">
    <property type="entry name" value="Periplasmic binding protein-like I"/>
    <property type="match status" value="1"/>
</dbReference>
<reference evidence="7" key="1">
    <citation type="submission" date="2022-11" db="UniProtKB">
        <authorList>
            <consortium name="WormBaseParasite"/>
        </authorList>
    </citation>
    <scope>IDENTIFICATION</scope>
</reference>
<dbReference type="AlphaFoldDB" id="A0A915J7G8"/>
<keyword evidence="3" id="KW-1133">Transmembrane helix</keyword>